<feature type="signal peptide" evidence="6">
    <location>
        <begin position="1"/>
        <end position="27"/>
    </location>
</feature>
<dbReference type="EMBL" id="HBDY01003403">
    <property type="protein sequence ID" value="CAD8231025.1"/>
    <property type="molecule type" value="Transcribed_RNA"/>
</dbReference>
<dbReference type="PANTHER" id="PTHR11040">
    <property type="entry name" value="ZINC/IRON TRANSPORTER"/>
    <property type="match status" value="1"/>
</dbReference>
<evidence type="ECO:0000256" key="2">
    <source>
        <dbReference type="ARBA" id="ARBA00022692"/>
    </source>
</evidence>
<feature type="transmembrane region" description="Helical" evidence="5">
    <location>
        <begin position="207"/>
        <end position="226"/>
    </location>
</feature>
<evidence type="ECO:0000256" key="1">
    <source>
        <dbReference type="ARBA" id="ARBA00004141"/>
    </source>
</evidence>
<feature type="chain" id="PRO_5030873359" description="Zinc permease family" evidence="6">
    <location>
        <begin position="28"/>
        <end position="444"/>
    </location>
</feature>
<gene>
    <name evidence="7" type="ORF">MPUS1402_LOCUS2572</name>
</gene>
<feature type="transmembrane region" description="Helical" evidence="5">
    <location>
        <begin position="299"/>
        <end position="319"/>
    </location>
</feature>
<accession>A0A7R9XVF2</accession>
<feature type="transmembrane region" description="Helical" evidence="5">
    <location>
        <begin position="273"/>
        <end position="293"/>
    </location>
</feature>
<dbReference type="Pfam" id="PF02535">
    <property type="entry name" value="Zip"/>
    <property type="match status" value="1"/>
</dbReference>
<evidence type="ECO:0008006" key="8">
    <source>
        <dbReference type="Google" id="ProtNLM"/>
    </source>
</evidence>
<feature type="transmembrane region" description="Helical" evidence="5">
    <location>
        <begin position="169"/>
        <end position="187"/>
    </location>
</feature>
<feature type="transmembrane region" description="Helical" evidence="5">
    <location>
        <begin position="418"/>
        <end position="440"/>
    </location>
</feature>
<evidence type="ECO:0000256" key="4">
    <source>
        <dbReference type="ARBA" id="ARBA00023136"/>
    </source>
</evidence>
<sequence length="444" mass="47060">MKTTVTMKLLVSLLLALLCATAPVVRASGDPFEELTELYVTDTTSTTLNSDEVQLMFDDLQSLIDTGHPANEHAHSEAKSTLTVAEIITEHGASNALTEDQFKAACPEILVCAVEDTCTFDTTETTGSMDYVGLKMGLAVVIFVEALIGGLLPLFFIKNLAKADSIMSLLNAFSGGVFITAGLTHILPHVVESQADVDDLYNEYPLAYALVVIGFIMIFLVERVIFHAHGHSAEEEEGHSHGHSHSKSDEKYMVGLVDGDSVKKATKEGFKTSLVILLAISLHAILAGVSMGIQSESENVYTVFVAIASHKAPAAFSIGSKFIRNGMDAKTVVSLIVVFSLVTPVGIIIGFLVGSTSAVARLVLEGLAAGTFIYIGATEVTADEFEMTARACSKLHSGAAAGAATVHTHKTHEVPGMAARLVAFGAYAFGCLVILLANLAPHYD</sequence>
<keyword evidence="2 5" id="KW-0812">Transmembrane</keyword>
<dbReference type="PANTHER" id="PTHR11040:SF209">
    <property type="entry name" value="ZIP ZINC TRANSPORTER"/>
    <property type="match status" value="1"/>
</dbReference>
<feature type="transmembrane region" description="Helical" evidence="5">
    <location>
        <begin position="331"/>
        <end position="352"/>
    </location>
</feature>
<evidence type="ECO:0000256" key="3">
    <source>
        <dbReference type="ARBA" id="ARBA00022989"/>
    </source>
</evidence>
<comment type="subcellular location">
    <subcellularLocation>
        <location evidence="1">Membrane</location>
        <topology evidence="1">Multi-pass membrane protein</topology>
    </subcellularLocation>
</comment>
<name>A0A7R9XVF2_MICPS</name>
<dbReference type="GO" id="GO:0005385">
    <property type="term" value="F:zinc ion transmembrane transporter activity"/>
    <property type="evidence" value="ECO:0007669"/>
    <property type="project" value="TreeGrafter"/>
</dbReference>
<keyword evidence="3 5" id="KW-1133">Transmembrane helix</keyword>
<protein>
    <recommendedName>
        <fullName evidence="8">Zinc permease family</fullName>
    </recommendedName>
</protein>
<proteinExistence type="predicted"/>
<evidence type="ECO:0000256" key="6">
    <source>
        <dbReference type="SAM" id="SignalP"/>
    </source>
</evidence>
<dbReference type="GO" id="GO:0016020">
    <property type="term" value="C:membrane"/>
    <property type="evidence" value="ECO:0007669"/>
    <property type="project" value="UniProtKB-SubCell"/>
</dbReference>
<dbReference type="InterPro" id="IPR003689">
    <property type="entry name" value="ZIP"/>
</dbReference>
<reference evidence="7" key="1">
    <citation type="submission" date="2021-01" db="EMBL/GenBank/DDBJ databases">
        <authorList>
            <person name="Corre E."/>
            <person name="Pelletier E."/>
            <person name="Niang G."/>
            <person name="Scheremetjew M."/>
            <person name="Finn R."/>
            <person name="Kale V."/>
            <person name="Holt S."/>
            <person name="Cochrane G."/>
            <person name="Meng A."/>
            <person name="Brown T."/>
            <person name="Cohen L."/>
        </authorList>
    </citation>
    <scope>NUCLEOTIDE SEQUENCE</scope>
    <source>
        <strain evidence="7">RCC1614</strain>
    </source>
</reference>
<evidence type="ECO:0000313" key="7">
    <source>
        <dbReference type="EMBL" id="CAD8231025.1"/>
    </source>
</evidence>
<organism evidence="7">
    <name type="scientific">Micromonas pusilla</name>
    <name type="common">Picoplanktonic green alga</name>
    <name type="synonym">Chromulina pusilla</name>
    <dbReference type="NCBI Taxonomy" id="38833"/>
    <lineage>
        <taxon>Eukaryota</taxon>
        <taxon>Viridiplantae</taxon>
        <taxon>Chlorophyta</taxon>
        <taxon>Mamiellophyceae</taxon>
        <taxon>Mamiellales</taxon>
        <taxon>Mamiellaceae</taxon>
        <taxon>Micromonas</taxon>
    </lineage>
</organism>
<keyword evidence="6" id="KW-0732">Signal</keyword>
<keyword evidence="4 5" id="KW-0472">Membrane</keyword>
<feature type="transmembrane region" description="Helical" evidence="5">
    <location>
        <begin position="136"/>
        <end position="157"/>
    </location>
</feature>
<dbReference type="AlphaFoldDB" id="A0A7R9XVF2"/>
<evidence type="ECO:0000256" key="5">
    <source>
        <dbReference type="SAM" id="Phobius"/>
    </source>
</evidence>